<dbReference type="Pfam" id="PF16963">
    <property type="entry name" value="PelD_GGDEF"/>
    <property type="match status" value="1"/>
</dbReference>
<dbReference type="Proteomes" id="UP000029443">
    <property type="component" value="Unassembled WGS sequence"/>
</dbReference>
<dbReference type="InterPro" id="IPR029016">
    <property type="entry name" value="GAF-like_dom_sf"/>
</dbReference>
<keyword evidence="2" id="KW-1133">Transmembrane helix</keyword>
<reference evidence="4 5" key="1">
    <citation type="submission" date="2012-09" db="EMBL/GenBank/DDBJ databases">
        <title>Genome Sequence of alkane-degrading Bacterium Alcanivorax jadensis T9.</title>
        <authorList>
            <person name="Lai Q."/>
            <person name="Shao Z."/>
        </authorList>
    </citation>
    <scope>NUCLEOTIDE SEQUENCE [LARGE SCALE GENOMIC DNA]</scope>
    <source>
        <strain evidence="4 5">T9</strain>
    </source>
</reference>
<evidence type="ECO:0000313" key="5">
    <source>
        <dbReference type="Proteomes" id="UP000029443"/>
    </source>
</evidence>
<accession>A0ABR4WCB5</accession>
<name>A0ABR4WCB5_9GAMM</name>
<keyword evidence="2" id="KW-0812">Transmembrane</keyword>
<evidence type="ECO:0000256" key="1">
    <source>
        <dbReference type="SAM" id="Coils"/>
    </source>
</evidence>
<gene>
    <name evidence="4" type="ORF">T9A_01940</name>
</gene>
<dbReference type="InterPro" id="IPR031583">
    <property type="entry name" value="PelD_GGDEF"/>
</dbReference>
<feature type="domain" description="PelD GGDEF" evidence="3">
    <location>
        <begin position="320"/>
        <end position="440"/>
    </location>
</feature>
<comment type="caution">
    <text evidence="4">The sequence shown here is derived from an EMBL/GenBank/DDBJ whole genome shotgun (WGS) entry which is preliminary data.</text>
</comment>
<proteinExistence type="predicted"/>
<keyword evidence="5" id="KW-1185">Reference proteome</keyword>
<feature type="coiled-coil region" evidence="1">
    <location>
        <begin position="123"/>
        <end position="157"/>
    </location>
</feature>
<feature type="transmembrane region" description="Helical" evidence="2">
    <location>
        <begin position="53"/>
        <end position="86"/>
    </location>
</feature>
<organism evidence="4 5">
    <name type="scientific">Alcanivorax jadensis T9</name>
    <dbReference type="NCBI Taxonomy" id="1177181"/>
    <lineage>
        <taxon>Bacteria</taxon>
        <taxon>Pseudomonadati</taxon>
        <taxon>Pseudomonadota</taxon>
        <taxon>Gammaproteobacteria</taxon>
        <taxon>Oceanospirillales</taxon>
        <taxon>Alcanivoracaceae</taxon>
        <taxon>Alcanivorax</taxon>
    </lineage>
</organism>
<keyword evidence="1" id="KW-0175">Coiled coil</keyword>
<sequence length="444" mass="49890">MRKWLASTVIPALVAPPARPLWVVLEAVLLTVAAVAMGLWLRSEDPLALDANFRWGLFVPILVSLRYGSLAGVFGMLCLLASWFVLRNMDFYGDWDFPEGTMLGGFILSLVCGEFADLWRVRLQRAESAASYALERLQNLTQRHVLLRLSHDRLEENLLVRPYTVRDALFRLRDLTLDESDSKVLPAADDLINLLAEYCQLQRAALYPVLDGKVNDQAAALLGENKPLDQHDALLNHALDIGMLAHVQQNTQDDAYVGRYLVAAPVTNSAGEMIGVLVVERLPFLSMNYENLQLLSVLLNFYADVAHYGEEVDSLLDTWPNLPTRFASEMTALSRLRGEARVDTALTLFVADDSEQAAQILEALARGLRSLDLAWWVHDNVLMIMMPMTGDSSLEGFVLRTEKWLQEDYAFFSLRQAGVKYYHRLLGERDPGDQLRELLEVAGV</sequence>
<dbReference type="RefSeq" id="WP_035247723.1">
    <property type="nucleotide sequence ID" value="NZ_ARXU01000006.1"/>
</dbReference>
<protein>
    <recommendedName>
        <fullName evidence="3">PelD GGDEF domain-containing protein</fullName>
    </recommendedName>
</protein>
<dbReference type="InterPro" id="IPR038367">
    <property type="entry name" value="PelD_GGDEF_sf"/>
</dbReference>
<dbReference type="Gene3D" id="3.30.70.2880">
    <property type="match status" value="1"/>
</dbReference>
<keyword evidence="2" id="KW-0472">Membrane</keyword>
<dbReference type="EMBL" id="ARXU01000006">
    <property type="protein sequence ID" value="KGD61080.1"/>
    <property type="molecule type" value="Genomic_DNA"/>
</dbReference>
<evidence type="ECO:0000259" key="3">
    <source>
        <dbReference type="Pfam" id="PF16963"/>
    </source>
</evidence>
<evidence type="ECO:0000256" key="2">
    <source>
        <dbReference type="SAM" id="Phobius"/>
    </source>
</evidence>
<feature type="transmembrane region" description="Helical" evidence="2">
    <location>
        <begin position="20"/>
        <end position="41"/>
    </location>
</feature>
<dbReference type="Gene3D" id="3.30.450.40">
    <property type="match status" value="1"/>
</dbReference>
<feature type="transmembrane region" description="Helical" evidence="2">
    <location>
        <begin position="101"/>
        <end position="119"/>
    </location>
</feature>
<evidence type="ECO:0000313" key="4">
    <source>
        <dbReference type="EMBL" id="KGD61080.1"/>
    </source>
</evidence>